<name>A0ABQ1L4W4_9RHOB</name>
<evidence type="ECO:0000313" key="2">
    <source>
        <dbReference type="EMBL" id="GGC19585.1"/>
    </source>
</evidence>
<evidence type="ECO:0000256" key="1">
    <source>
        <dbReference type="SAM" id="MobiDB-lite"/>
    </source>
</evidence>
<evidence type="ECO:0008006" key="4">
    <source>
        <dbReference type="Google" id="ProtNLM"/>
    </source>
</evidence>
<gene>
    <name evidence="2" type="ORF">GCM10011363_40360</name>
</gene>
<reference evidence="3" key="1">
    <citation type="journal article" date="2019" name="Int. J. Syst. Evol. Microbiol.">
        <title>The Global Catalogue of Microorganisms (GCM) 10K type strain sequencing project: providing services to taxonomists for standard genome sequencing and annotation.</title>
        <authorList>
            <consortium name="The Broad Institute Genomics Platform"/>
            <consortium name="The Broad Institute Genome Sequencing Center for Infectious Disease"/>
            <person name="Wu L."/>
            <person name="Ma J."/>
        </authorList>
    </citation>
    <scope>NUCLEOTIDE SEQUENCE [LARGE SCALE GENOMIC DNA]</scope>
    <source>
        <strain evidence="3">CGMCC 1.12478</strain>
    </source>
</reference>
<organism evidence="2 3">
    <name type="scientific">Marivita lacus</name>
    <dbReference type="NCBI Taxonomy" id="1323742"/>
    <lineage>
        <taxon>Bacteria</taxon>
        <taxon>Pseudomonadati</taxon>
        <taxon>Pseudomonadota</taxon>
        <taxon>Alphaproteobacteria</taxon>
        <taxon>Rhodobacterales</taxon>
        <taxon>Roseobacteraceae</taxon>
        <taxon>Marivita</taxon>
    </lineage>
</organism>
<feature type="compositionally biased region" description="Basic and acidic residues" evidence="1">
    <location>
        <begin position="41"/>
        <end position="55"/>
    </location>
</feature>
<sequence>MYCGGTFRETDETCPNCEEPTAPILRKKPAPRELVFQTTRTKQDGKADTADKDGG</sequence>
<proteinExistence type="predicted"/>
<dbReference type="Proteomes" id="UP000645462">
    <property type="component" value="Unassembled WGS sequence"/>
</dbReference>
<dbReference type="EMBL" id="BMFC01000016">
    <property type="protein sequence ID" value="GGC19585.1"/>
    <property type="molecule type" value="Genomic_DNA"/>
</dbReference>
<protein>
    <recommendedName>
        <fullName evidence="4">Zinc ribbon domain-containing protein</fullName>
    </recommendedName>
</protein>
<feature type="region of interest" description="Disordered" evidence="1">
    <location>
        <begin position="1"/>
        <end position="55"/>
    </location>
</feature>
<comment type="caution">
    <text evidence="2">The sequence shown here is derived from an EMBL/GenBank/DDBJ whole genome shotgun (WGS) entry which is preliminary data.</text>
</comment>
<evidence type="ECO:0000313" key="3">
    <source>
        <dbReference type="Proteomes" id="UP000645462"/>
    </source>
</evidence>
<accession>A0ABQ1L4W4</accession>
<keyword evidence="3" id="KW-1185">Reference proteome</keyword>